<feature type="compositionally biased region" description="Polar residues" evidence="4">
    <location>
        <begin position="41"/>
        <end position="55"/>
    </location>
</feature>
<evidence type="ECO:0000313" key="7">
    <source>
        <dbReference type="Proteomes" id="UP001054889"/>
    </source>
</evidence>
<name>A0AAV5DX54_ELECO</name>
<dbReference type="InterPro" id="IPR007282">
    <property type="entry name" value="NOT2/3/5_C"/>
</dbReference>
<reference evidence="6" key="2">
    <citation type="submission" date="2021-12" db="EMBL/GenBank/DDBJ databases">
        <title>Resequencing data analysis of finger millet.</title>
        <authorList>
            <person name="Hatakeyama M."/>
            <person name="Aluri S."/>
            <person name="Balachadran M.T."/>
            <person name="Sivarajan S.R."/>
            <person name="Poveda L."/>
            <person name="Shimizu-Inatsugi R."/>
            <person name="Schlapbach R."/>
            <person name="Sreeman S.M."/>
            <person name="Shimizu K.K."/>
        </authorList>
    </citation>
    <scope>NUCLEOTIDE SEQUENCE</scope>
</reference>
<evidence type="ECO:0000256" key="3">
    <source>
        <dbReference type="ARBA" id="ARBA00023163"/>
    </source>
</evidence>
<dbReference type="FunFam" id="2.30.30.1020:FF:000004">
    <property type="entry name" value="probable NOT transcription complex subunit VIP2 isoform X1"/>
    <property type="match status" value="1"/>
</dbReference>
<comment type="similarity">
    <text evidence="1">Belongs to the CNOT2/3/5 family.</text>
</comment>
<feature type="compositionally biased region" description="Polar residues" evidence="4">
    <location>
        <begin position="233"/>
        <end position="249"/>
    </location>
</feature>
<dbReference type="Gene3D" id="2.30.30.1020">
    <property type="entry name" value="CCR4-NOT complex subunit 2/3/5, C-terminal domain"/>
    <property type="match status" value="1"/>
</dbReference>
<dbReference type="InterPro" id="IPR040168">
    <property type="entry name" value="Not2/3/5"/>
</dbReference>
<feature type="region of interest" description="Disordered" evidence="4">
    <location>
        <begin position="1"/>
        <end position="84"/>
    </location>
</feature>
<dbReference type="GO" id="GO:0006355">
    <property type="term" value="P:regulation of DNA-templated transcription"/>
    <property type="evidence" value="ECO:0007669"/>
    <property type="project" value="InterPro"/>
</dbReference>
<evidence type="ECO:0000259" key="5">
    <source>
        <dbReference type="Pfam" id="PF04153"/>
    </source>
</evidence>
<feature type="compositionally biased region" description="Polar residues" evidence="4">
    <location>
        <begin position="397"/>
        <end position="414"/>
    </location>
</feature>
<feature type="compositionally biased region" description="Polar residues" evidence="4">
    <location>
        <begin position="62"/>
        <end position="84"/>
    </location>
</feature>
<feature type="compositionally biased region" description="Polar residues" evidence="4">
    <location>
        <begin position="379"/>
        <end position="389"/>
    </location>
</feature>
<proteinExistence type="inferred from homology"/>
<reference evidence="6" key="1">
    <citation type="journal article" date="2018" name="DNA Res.">
        <title>Multiple hybrid de novo genome assembly of finger millet, an orphan allotetraploid crop.</title>
        <authorList>
            <person name="Hatakeyama M."/>
            <person name="Aluri S."/>
            <person name="Balachadran M.T."/>
            <person name="Sivarajan S.R."/>
            <person name="Patrignani A."/>
            <person name="Gruter S."/>
            <person name="Poveda L."/>
            <person name="Shimizu-Inatsugi R."/>
            <person name="Baeten J."/>
            <person name="Francoijs K.J."/>
            <person name="Nataraja K.N."/>
            <person name="Reddy Y.A.N."/>
            <person name="Phadnis S."/>
            <person name="Ravikumar R.L."/>
            <person name="Schlapbach R."/>
            <person name="Sreeman S.M."/>
            <person name="Shimizu K.K."/>
        </authorList>
    </citation>
    <scope>NUCLEOTIDE SEQUENCE</scope>
</reference>
<feature type="domain" description="NOT2/NOT3/NOT5 C-terminal" evidence="5">
    <location>
        <begin position="458"/>
        <end position="580"/>
    </location>
</feature>
<feature type="region of interest" description="Disordered" evidence="4">
    <location>
        <begin position="352"/>
        <end position="414"/>
    </location>
</feature>
<evidence type="ECO:0000313" key="6">
    <source>
        <dbReference type="EMBL" id="GJN14760.1"/>
    </source>
</evidence>
<feature type="compositionally biased region" description="Low complexity" evidence="4">
    <location>
        <begin position="19"/>
        <end position="32"/>
    </location>
</feature>
<feature type="region of interest" description="Disordered" evidence="4">
    <location>
        <begin position="227"/>
        <end position="288"/>
    </location>
</feature>
<comment type="caution">
    <text evidence="6">The sequence shown here is derived from an EMBL/GenBank/DDBJ whole genome shotgun (WGS) entry which is preliminary data.</text>
</comment>
<gene>
    <name evidence="6" type="primary">gb01617</name>
    <name evidence="6" type="ORF">PR202_gb01617</name>
</gene>
<dbReference type="Proteomes" id="UP001054889">
    <property type="component" value="Unassembled WGS sequence"/>
</dbReference>
<organism evidence="6 7">
    <name type="scientific">Eleusine coracana subsp. coracana</name>
    <dbReference type="NCBI Taxonomy" id="191504"/>
    <lineage>
        <taxon>Eukaryota</taxon>
        <taxon>Viridiplantae</taxon>
        <taxon>Streptophyta</taxon>
        <taxon>Embryophyta</taxon>
        <taxon>Tracheophyta</taxon>
        <taxon>Spermatophyta</taxon>
        <taxon>Magnoliopsida</taxon>
        <taxon>Liliopsida</taxon>
        <taxon>Poales</taxon>
        <taxon>Poaceae</taxon>
        <taxon>PACMAD clade</taxon>
        <taxon>Chloridoideae</taxon>
        <taxon>Cynodonteae</taxon>
        <taxon>Eleusininae</taxon>
        <taxon>Eleusine</taxon>
    </lineage>
</organism>
<feature type="compositionally biased region" description="Polar residues" evidence="4">
    <location>
        <begin position="1"/>
        <end position="16"/>
    </location>
</feature>
<feature type="compositionally biased region" description="Low complexity" evidence="4">
    <location>
        <begin position="363"/>
        <end position="372"/>
    </location>
</feature>
<dbReference type="InterPro" id="IPR038635">
    <property type="entry name" value="CCR4-NOT_su2/3/5_C_sf"/>
</dbReference>
<dbReference type="GO" id="GO:0030015">
    <property type="term" value="C:CCR4-NOT core complex"/>
    <property type="evidence" value="ECO:0007669"/>
    <property type="project" value="InterPro"/>
</dbReference>
<dbReference type="AlphaFoldDB" id="A0AAV5DX54"/>
<keyword evidence="2" id="KW-0805">Transcription regulation</keyword>
<sequence>MFSQSNISGSTSNLRDSTGRSFTSSFSGQSGSLPGFHHSGSHNIHGNLNITNMTGSLAPRNASMTGLPSPGVQQPGGSISSGRFPSNNLQASMSQIPHGHSGISNRGGMNVGGNPVFSSSMNAIGGSIQALSSNLPNVDNRNSAPGLAASPVLGNLGPRITNSGSIVGGGNIGRSISSAGLSMPGIASRMNLSGNSGSAAINIQGSNRMSSMLQQASPQFMNMLGGSYPTPGGSLSQNQMPAGNNSLGSSGMLRDGSSGDTPFDMNDFPQLTGRPNSAGGGQGQYGSLRKHGVSVNAIVQQNQEFSIQNEDFPALPGFKGGSSDFPMDMHHKDHLHDNVNIMQAQHHPVQNSGLENIGLRPTNSPGPSSNSGVYEQLIQHYQQSQTQNALRLPSPSGPQQYKDQNPKSIQGTQTVPDPYSLLGLLSLIRSKEPGPTSLALGIDLTTLGLNLNSQDNLYKTFGSPWSNEPAKGEPDYQIPACFSAEPPPTLQPLHFQKFHPLTLFYIFYSMPKDVAQLYAANELYNKGWFYHKEYRVWLTRVPNVAPLVKTPLHERGSYICFDPNLWDTIHKDNFVLHYEAVEKRPVLPPAAQNLPGLISRCCRRDECIQKDTDMRAVLLPGSPFANRTSLLLCESVRKVCCHTYRLPHPLSGIPRDMKSLSRTLEQQNSLASQPTPYSSKDLMPSNNVYSLELLKLP</sequence>
<evidence type="ECO:0000256" key="4">
    <source>
        <dbReference type="SAM" id="MobiDB-lite"/>
    </source>
</evidence>
<accession>A0AAV5DX54</accession>
<evidence type="ECO:0000256" key="1">
    <source>
        <dbReference type="ARBA" id="ARBA00007682"/>
    </source>
</evidence>
<protein>
    <recommendedName>
        <fullName evidence="5">NOT2/NOT3/NOT5 C-terminal domain-containing protein</fullName>
    </recommendedName>
</protein>
<dbReference type="PANTHER" id="PTHR23326">
    <property type="entry name" value="CCR4 NOT-RELATED"/>
    <property type="match status" value="1"/>
</dbReference>
<dbReference type="Pfam" id="PF04153">
    <property type="entry name" value="NOT2_3_5_C"/>
    <property type="match status" value="1"/>
</dbReference>
<dbReference type="EMBL" id="BQKI01000071">
    <property type="protein sequence ID" value="GJN14760.1"/>
    <property type="molecule type" value="Genomic_DNA"/>
</dbReference>
<keyword evidence="3" id="KW-0804">Transcription</keyword>
<evidence type="ECO:0000256" key="2">
    <source>
        <dbReference type="ARBA" id="ARBA00023015"/>
    </source>
</evidence>
<keyword evidence="7" id="KW-1185">Reference proteome</keyword>